<feature type="domain" description="At1g61320/AtMIF1 LRR" evidence="1">
    <location>
        <begin position="63"/>
        <end position="415"/>
    </location>
</feature>
<reference evidence="2" key="2">
    <citation type="journal article" date="2022" name="Hortic Res">
        <title>The genome of Dioscorea zingiberensis sheds light on the biosynthesis, origin and evolution of the medicinally important diosgenin saponins.</title>
        <authorList>
            <person name="Li Y."/>
            <person name="Tan C."/>
            <person name="Li Z."/>
            <person name="Guo J."/>
            <person name="Li S."/>
            <person name="Chen X."/>
            <person name="Wang C."/>
            <person name="Dai X."/>
            <person name="Yang H."/>
            <person name="Song W."/>
            <person name="Hou L."/>
            <person name="Xu J."/>
            <person name="Tong Z."/>
            <person name="Xu A."/>
            <person name="Yuan X."/>
            <person name="Wang W."/>
            <person name="Yang Q."/>
            <person name="Chen L."/>
            <person name="Sun Z."/>
            <person name="Wang K."/>
            <person name="Pan B."/>
            <person name="Chen J."/>
            <person name="Bao Y."/>
            <person name="Liu F."/>
            <person name="Qi X."/>
            <person name="Gang D.R."/>
            <person name="Wen J."/>
            <person name="Li J."/>
        </authorList>
    </citation>
    <scope>NUCLEOTIDE SEQUENCE</scope>
    <source>
        <strain evidence="2">Dzin_1.0</strain>
    </source>
</reference>
<dbReference type="EMBL" id="JAGGNH010000008">
    <property type="protein sequence ID" value="KAJ0966081.1"/>
    <property type="molecule type" value="Genomic_DNA"/>
</dbReference>
<protein>
    <recommendedName>
        <fullName evidence="1">At1g61320/AtMIF1 LRR domain-containing protein</fullName>
    </recommendedName>
</protein>
<dbReference type="InterPro" id="IPR053772">
    <property type="entry name" value="At1g61320/At1g61330-like"/>
</dbReference>
<gene>
    <name evidence="2" type="ORF">J5N97_027219</name>
</gene>
<comment type="caution">
    <text evidence="2">The sequence shown here is derived from an EMBL/GenBank/DDBJ whole genome shotgun (WGS) entry which is preliminary data.</text>
</comment>
<dbReference type="Gene3D" id="3.80.10.10">
    <property type="entry name" value="Ribonuclease Inhibitor"/>
    <property type="match status" value="1"/>
</dbReference>
<evidence type="ECO:0000313" key="2">
    <source>
        <dbReference type="EMBL" id="KAJ0966081.1"/>
    </source>
</evidence>
<dbReference type="InterPro" id="IPR055357">
    <property type="entry name" value="LRR_At1g61320_AtMIF1"/>
</dbReference>
<evidence type="ECO:0000259" key="1">
    <source>
        <dbReference type="Pfam" id="PF23622"/>
    </source>
</evidence>
<proteinExistence type="predicted"/>
<reference evidence="2" key="1">
    <citation type="submission" date="2021-03" db="EMBL/GenBank/DDBJ databases">
        <authorList>
            <person name="Li Z."/>
            <person name="Yang C."/>
        </authorList>
    </citation>
    <scope>NUCLEOTIDE SEQUENCE</scope>
    <source>
        <strain evidence="2">Dzin_1.0</strain>
        <tissue evidence="2">Leaf</tissue>
    </source>
</reference>
<dbReference type="OrthoDB" id="776041at2759"/>
<dbReference type="SUPFAM" id="SSF52047">
    <property type="entry name" value="RNI-like"/>
    <property type="match status" value="1"/>
</dbReference>
<dbReference type="InterPro" id="IPR032675">
    <property type="entry name" value="LRR_dom_sf"/>
</dbReference>
<dbReference type="Proteomes" id="UP001085076">
    <property type="component" value="Miscellaneous, Linkage group lg08"/>
</dbReference>
<dbReference type="PANTHER" id="PTHR34145:SF28">
    <property type="entry name" value="F-BOX DOMAIN-CONTAINING PROTEIN"/>
    <property type="match status" value="1"/>
</dbReference>
<organism evidence="2 3">
    <name type="scientific">Dioscorea zingiberensis</name>
    <dbReference type="NCBI Taxonomy" id="325984"/>
    <lineage>
        <taxon>Eukaryota</taxon>
        <taxon>Viridiplantae</taxon>
        <taxon>Streptophyta</taxon>
        <taxon>Embryophyta</taxon>
        <taxon>Tracheophyta</taxon>
        <taxon>Spermatophyta</taxon>
        <taxon>Magnoliopsida</taxon>
        <taxon>Liliopsida</taxon>
        <taxon>Dioscoreales</taxon>
        <taxon>Dioscoreaceae</taxon>
        <taxon>Dioscorea</taxon>
    </lineage>
</organism>
<name>A0A9D5C3X6_9LILI</name>
<sequence length="445" mass="49929">MAASSSHSSSRTVVLSDIPFTKPDVCRELILDGRQALANGIKVSGQKSFVDHAYSVLMPYQHTGINSFGLRFSDPGEFISHVNEWVHIAARGRSLLELDIDFSDVSLHDKFPEGNKACGDLVPNVYIMCESLDTLSLAGCRFDASRFDTFRNLRVVSIARIMMEEAMLDQLMEKCINLEDLSLIRLSSVDSINIDDKKRMLKRLIIEHCHTEGTGFVNIHAPNLRYFNYIGDFKIITIDAPKVEEAVLDFSSEDTFRGDEGYLIAGVVSHFVTAKRITVCSYTTQVISNSEDPLRLPASNQMLRHLILKMVSIHQNELPGIALLLRSYPELETLTIEIGDTKHIKDYEYPYDHQPLDGDAFWASQITAIPCLRGHLKTIKVQGFKGTANELAFLNFLLKKSNVMQDMILEVSKEGSIEARNRYMGLAQTLHGLNNASPDVTLTIR</sequence>
<dbReference type="Pfam" id="PF23622">
    <property type="entry name" value="LRR_At1g61320_AtMIF1"/>
    <property type="match status" value="1"/>
</dbReference>
<accession>A0A9D5C3X6</accession>
<keyword evidence="3" id="KW-1185">Reference proteome</keyword>
<dbReference type="PANTHER" id="PTHR34145">
    <property type="entry name" value="OS02G0105600 PROTEIN"/>
    <property type="match status" value="1"/>
</dbReference>
<dbReference type="AlphaFoldDB" id="A0A9D5C3X6"/>
<evidence type="ECO:0000313" key="3">
    <source>
        <dbReference type="Proteomes" id="UP001085076"/>
    </source>
</evidence>